<proteinExistence type="predicted"/>
<dbReference type="PROSITE" id="PS00455">
    <property type="entry name" value="AMP_BINDING"/>
    <property type="match status" value="1"/>
</dbReference>
<dbReference type="Gene3D" id="3.40.50.980">
    <property type="match status" value="2"/>
</dbReference>
<dbReference type="Gene3D" id="3.30.300.30">
    <property type="match status" value="1"/>
</dbReference>
<keyword evidence="4" id="KW-1185">Reference proteome</keyword>
<name>A0ABY4FM52_9MICO</name>
<dbReference type="Pfam" id="PF00501">
    <property type="entry name" value="AMP-binding"/>
    <property type="match status" value="1"/>
</dbReference>
<dbReference type="InterPro" id="IPR020845">
    <property type="entry name" value="AMP-binding_CS"/>
</dbReference>
<dbReference type="PANTHER" id="PTHR43767">
    <property type="entry name" value="LONG-CHAIN-FATTY-ACID--COA LIGASE"/>
    <property type="match status" value="1"/>
</dbReference>
<dbReference type="SUPFAM" id="SSF56801">
    <property type="entry name" value="Acetyl-CoA synthetase-like"/>
    <property type="match status" value="1"/>
</dbReference>
<organism evidence="3 4">
    <name type="scientific">Leucobacter allii</name>
    <dbReference type="NCBI Taxonomy" id="2932247"/>
    <lineage>
        <taxon>Bacteria</taxon>
        <taxon>Bacillati</taxon>
        <taxon>Actinomycetota</taxon>
        <taxon>Actinomycetes</taxon>
        <taxon>Micrococcales</taxon>
        <taxon>Microbacteriaceae</taxon>
        <taxon>Leucobacter</taxon>
    </lineage>
</organism>
<dbReference type="InterPro" id="IPR045851">
    <property type="entry name" value="AMP-bd_C_sf"/>
</dbReference>
<dbReference type="Proteomes" id="UP000831786">
    <property type="component" value="Chromosome"/>
</dbReference>
<gene>
    <name evidence="3" type="ORF">MUN78_00570</name>
</gene>
<evidence type="ECO:0000259" key="2">
    <source>
        <dbReference type="Pfam" id="PF13193"/>
    </source>
</evidence>
<dbReference type="EMBL" id="CP095045">
    <property type="protein sequence ID" value="UOQ57371.1"/>
    <property type="molecule type" value="Genomic_DNA"/>
</dbReference>
<protein>
    <submittedName>
        <fullName evidence="3">AMP-binding protein</fullName>
    </submittedName>
</protein>
<sequence>MAMEGHYADIWHRIALAEPDRPAVVTVGESTLSRAEFDEACARVAALLGELGLRRGDKVAILSHNRPEWLLAFAGAIRVGIVPVALNFRYRAREVAELLDDSDCAAVVFASSLSPVVAEAVALLGRPIALLQLRDTEAPLLPDALDFAAYAERAPLPYADPHDGEFFIYTGGTTGAPKAAMWGVRQMLAMQAYNAYLTAGLPVPETPEEAVAAATGGEAPGIVALALSPYMHGTALTTVINALLLGGTVVVLPTARFDAERAVRTIIDAGVTRVAVAGDAIALPLLEAAESLGVEALPELASVLSSGMRFSDATKARLHALAPRLVITDLLASTEGGAVALGITRSVAELPARFRLTPGTVVLDDRDAEVQGIPGAVGRIAFTGGMPKGYYGAPEKTAENFVEIRGKRHIIPGDLVRVEEEGCIELLGRGAAVVNTGGEKVYPSEVEEAIMRYPGVNDAVVFGQPDPRWGEVVAAAIAVDDPERFPVPELVARVGEEIAGYKKPRRVLVTRDLERSGSGKIDLARIRRRAETEGVAL</sequence>
<dbReference type="Gene3D" id="2.30.38.10">
    <property type="entry name" value="Luciferase, Domain 3"/>
    <property type="match status" value="1"/>
</dbReference>
<evidence type="ECO:0000313" key="4">
    <source>
        <dbReference type="Proteomes" id="UP000831786"/>
    </source>
</evidence>
<feature type="domain" description="AMP-dependent synthetase/ligase" evidence="1">
    <location>
        <begin position="15"/>
        <end position="391"/>
    </location>
</feature>
<accession>A0ABY4FM52</accession>
<dbReference type="InterPro" id="IPR025110">
    <property type="entry name" value="AMP-bd_C"/>
</dbReference>
<dbReference type="InterPro" id="IPR050237">
    <property type="entry name" value="ATP-dep_AMP-bd_enzyme"/>
</dbReference>
<dbReference type="InterPro" id="IPR000873">
    <property type="entry name" value="AMP-dep_synth/lig_dom"/>
</dbReference>
<evidence type="ECO:0000259" key="1">
    <source>
        <dbReference type="Pfam" id="PF00501"/>
    </source>
</evidence>
<feature type="domain" description="AMP-binding enzyme C-terminal" evidence="2">
    <location>
        <begin position="445"/>
        <end position="520"/>
    </location>
</feature>
<dbReference type="PANTHER" id="PTHR43767:SF10">
    <property type="entry name" value="SURFACTIN SYNTHASE SUBUNIT 1"/>
    <property type="match status" value="1"/>
</dbReference>
<dbReference type="RefSeq" id="WP_244728102.1">
    <property type="nucleotide sequence ID" value="NZ_CP095045.1"/>
</dbReference>
<reference evidence="3 4" key="1">
    <citation type="submission" date="2022-04" db="EMBL/GenBank/DDBJ databases">
        <title>Leucobacter sp. isolated from rhizosphere of garlic.</title>
        <authorList>
            <person name="Won M."/>
            <person name="Lee C.-M."/>
            <person name="Woen H.-Y."/>
            <person name="Kwon S.-W."/>
        </authorList>
    </citation>
    <scope>NUCLEOTIDE SEQUENCE [LARGE SCALE GENOMIC DNA]</scope>
    <source>
        <strain evidence="3 4">H21R-40</strain>
    </source>
</reference>
<evidence type="ECO:0000313" key="3">
    <source>
        <dbReference type="EMBL" id="UOQ57371.1"/>
    </source>
</evidence>
<dbReference type="Pfam" id="PF13193">
    <property type="entry name" value="AMP-binding_C"/>
    <property type="match status" value="1"/>
</dbReference>